<evidence type="ECO:0000313" key="2">
    <source>
        <dbReference type="Proteomes" id="UP001165082"/>
    </source>
</evidence>
<organism evidence="1 2">
    <name type="scientific">Triparma retinervis</name>
    <dbReference type="NCBI Taxonomy" id="2557542"/>
    <lineage>
        <taxon>Eukaryota</taxon>
        <taxon>Sar</taxon>
        <taxon>Stramenopiles</taxon>
        <taxon>Ochrophyta</taxon>
        <taxon>Bolidophyceae</taxon>
        <taxon>Parmales</taxon>
        <taxon>Triparmaceae</taxon>
        <taxon>Triparma</taxon>
    </lineage>
</organism>
<protein>
    <submittedName>
        <fullName evidence="1">Uncharacterized protein</fullName>
    </submittedName>
</protein>
<dbReference type="AlphaFoldDB" id="A0A9W7L2U5"/>
<dbReference type="Proteomes" id="UP001165082">
    <property type="component" value="Unassembled WGS sequence"/>
</dbReference>
<sequence length="192" mass="20074">SPTPSSTSDPSYSYSYSSSYEEPIIVRMLVPVSLTLSGVSAADLPNNFQQEMKRTIAENTAGVEVTDIQNFSVENIYNDPERVRRVLGVVGVEVYFDLNVEESVEDSGAGSGSSAPSAPPSNAVFSSVVSSISTTINSVITPSFLKSAFSLTAVVVDYSSPVGFYTVDASGNASSFISTSSPTSSPTPSPTP</sequence>
<dbReference type="EMBL" id="BRXZ01008242">
    <property type="protein sequence ID" value="GMI23498.1"/>
    <property type="molecule type" value="Genomic_DNA"/>
</dbReference>
<reference evidence="1" key="1">
    <citation type="submission" date="2022-07" db="EMBL/GenBank/DDBJ databases">
        <title>Genome analysis of Parmales, a sister group of diatoms, reveals the evolutionary specialization of diatoms from phago-mixotrophs to photoautotrophs.</title>
        <authorList>
            <person name="Ban H."/>
            <person name="Sato S."/>
            <person name="Yoshikawa S."/>
            <person name="Kazumasa Y."/>
            <person name="Nakamura Y."/>
            <person name="Ichinomiya M."/>
            <person name="Saitoh K."/>
            <person name="Sato N."/>
            <person name="Blanc-Mathieu R."/>
            <person name="Endo H."/>
            <person name="Kuwata A."/>
            <person name="Ogata H."/>
        </authorList>
    </citation>
    <scope>NUCLEOTIDE SEQUENCE</scope>
</reference>
<dbReference type="OrthoDB" id="10651840at2759"/>
<evidence type="ECO:0000313" key="1">
    <source>
        <dbReference type="EMBL" id="GMI23498.1"/>
    </source>
</evidence>
<comment type="caution">
    <text evidence="1">The sequence shown here is derived from an EMBL/GenBank/DDBJ whole genome shotgun (WGS) entry which is preliminary data.</text>
</comment>
<feature type="non-terminal residue" evidence="1">
    <location>
        <position position="1"/>
    </location>
</feature>
<feature type="non-terminal residue" evidence="1">
    <location>
        <position position="192"/>
    </location>
</feature>
<gene>
    <name evidence="1" type="ORF">TrRE_jg2093</name>
</gene>
<accession>A0A9W7L2U5</accession>
<name>A0A9W7L2U5_9STRA</name>
<proteinExistence type="predicted"/>
<keyword evidence="2" id="KW-1185">Reference proteome</keyword>